<feature type="transmembrane region" description="Helical" evidence="2">
    <location>
        <begin position="120"/>
        <end position="141"/>
    </location>
</feature>
<feature type="transmembrane region" description="Helical" evidence="2">
    <location>
        <begin position="153"/>
        <end position="173"/>
    </location>
</feature>
<accession>A0ABY4TB49</accession>
<dbReference type="RefSeq" id="WP_010472076.1">
    <property type="nucleotide sequence ID" value="NZ_CP095474.1"/>
</dbReference>
<feature type="transmembrane region" description="Helical" evidence="2">
    <location>
        <begin position="193"/>
        <end position="212"/>
    </location>
</feature>
<feature type="transmembrane region" description="Helical" evidence="2">
    <location>
        <begin position="219"/>
        <end position="239"/>
    </location>
</feature>
<name>A0ABY4TB49_9ACTN</name>
<dbReference type="Pfam" id="PF23866">
    <property type="entry name" value="DUF7224"/>
    <property type="match status" value="1"/>
</dbReference>
<keyword evidence="5" id="KW-1185">Reference proteome</keyword>
<protein>
    <recommendedName>
        <fullName evidence="3">DUF7224 domain-containing protein</fullName>
    </recommendedName>
</protein>
<sequence length="418" mass="44902">MLKWAELRASAVLWLILPAASYLWLYLDSYGMAWSSRYGVQSGELASVGVAVTAPVMAAGAAWAAGRHRRLGHMDATSPRPVWRRLARATAPLWVLHAVLSATALVIARVKVGVWPSGPGWLAVAHLVLLPAGWLAIGWCAGRALPRSVAAPLLGIGCWAWLAFPQSFTAPWWRHVNGFVATLSDPTVTQVPTVYFVAWAVTASLVLAAWLMTGRRRRMGVAAGAAVVAGALAGGGWAVDGWGYGGHVRARGTALVCVGEAPRVCVPPEYRPYADTLRRDTLEPLARVERAGVAPPRELRVLSEDAPVPPGVWPLTHWSPPRSHPGGATRSGPDVLVRPLIAGVAAQGGKKACVMDGTTPAYWAALVTTGEERPLPADLAPGRRRELEDLRRRPAAQQVAWFTQAVRGDRYCWSEKLL</sequence>
<keyword evidence="2" id="KW-1133">Transmembrane helix</keyword>
<evidence type="ECO:0000313" key="4">
    <source>
        <dbReference type="EMBL" id="URN16191.1"/>
    </source>
</evidence>
<evidence type="ECO:0000259" key="3">
    <source>
        <dbReference type="Pfam" id="PF23866"/>
    </source>
</evidence>
<feature type="transmembrane region" description="Helical" evidence="2">
    <location>
        <begin position="45"/>
        <end position="65"/>
    </location>
</feature>
<gene>
    <name evidence="4" type="ORF">MW084_09780</name>
</gene>
<feature type="transmembrane region" description="Helical" evidence="2">
    <location>
        <begin position="86"/>
        <end position="108"/>
    </location>
</feature>
<dbReference type="InterPro" id="IPR055648">
    <property type="entry name" value="DUF7224"/>
</dbReference>
<proteinExistence type="predicted"/>
<dbReference type="EMBL" id="CP095474">
    <property type="protein sequence ID" value="URN16191.1"/>
    <property type="molecule type" value="Genomic_DNA"/>
</dbReference>
<organism evidence="4 5">
    <name type="scientific">Streptomyces sudanensis</name>
    <dbReference type="NCBI Taxonomy" id="436397"/>
    <lineage>
        <taxon>Bacteria</taxon>
        <taxon>Bacillati</taxon>
        <taxon>Actinomycetota</taxon>
        <taxon>Actinomycetes</taxon>
        <taxon>Kitasatosporales</taxon>
        <taxon>Streptomycetaceae</taxon>
        <taxon>Streptomyces</taxon>
    </lineage>
</organism>
<keyword evidence="2" id="KW-0812">Transmembrane</keyword>
<feature type="domain" description="DUF7224" evidence="3">
    <location>
        <begin position="264"/>
        <end position="407"/>
    </location>
</feature>
<evidence type="ECO:0000313" key="5">
    <source>
        <dbReference type="Proteomes" id="UP001056383"/>
    </source>
</evidence>
<feature type="transmembrane region" description="Helical" evidence="2">
    <location>
        <begin position="7"/>
        <end position="25"/>
    </location>
</feature>
<dbReference type="Proteomes" id="UP001056383">
    <property type="component" value="Chromosome"/>
</dbReference>
<reference evidence="4" key="1">
    <citation type="submission" date="2022-04" db="EMBL/GenBank/DDBJ databases">
        <title>Systematic whole-genome sequencing reveals an unexpected diversity among actinomycetoma pathogens and provides insights into their antibacterial susceptibilities.</title>
        <authorList>
            <person name="Watson A.K."/>
            <person name="Kepplinger B."/>
            <person name="Bakhiet S.M."/>
            <person name="Mhmoud N.A."/>
            <person name="Chapman J."/>
            <person name="Allenby N."/>
            <person name="Mickiewicz K."/>
            <person name="Goodfellow M."/>
            <person name="Fahal A.H."/>
            <person name="Errington J."/>
        </authorList>
    </citation>
    <scope>NUCLEOTIDE SEQUENCE</scope>
    <source>
        <strain evidence="4">SD 504</strain>
    </source>
</reference>
<evidence type="ECO:0000256" key="1">
    <source>
        <dbReference type="SAM" id="MobiDB-lite"/>
    </source>
</evidence>
<evidence type="ECO:0000256" key="2">
    <source>
        <dbReference type="SAM" id="Phobius"/>
    </source>
</evidence>
<keyword evidence="2" id="KW-0472">Membrane</keyword>
<feature type="region of interest" description="Disordered" evidence="1">
    <location>
        <begin position="313"/>
        <end position="332"/>
    </location>
</feature>